<sequence>MENKLLRFTLRRLPNNMP</sequence>
<feature type="non-terminal residue" evidence="1">
    <location>
        <position position="1"/>
    </location>
</feature>
<reference evidence="1" key="1">
    <citation type="submission" date="2021-06" db="EMBL/GenBank/DDBJ databases">
        <authorList>
            <person name="Hodson N. C."/>
            <person name="Mongue J. A."/>
            <person name="Jaron S. K."/>
        </authorList>
    </citation>
    <scope>NUCLEOTIDE SEQUENCE</scope>
</reference>
<dbReference type="AlphaFoldDB" id="A0A8J2NT57"/>
<proteinExistence type="predicted"/>
<evidence type="ECO:0000313" key="2">
    <source>
        <dbReference type="Proteomes" id="UP000708208"/>
    </source>
</evidence>
<dbReference type="EMBL" id="CAJVCH010045848">
    <property type="protein sequence ID" value="CAG7717437.1"/>
    <property type="molecule type" value="Genomic_DNA"/>
</dbReference>
<dbReference type="Proteomes" id="UP000708208">
    <property type="component" value="Unassembled WGS sequence"/>
</dbReference>
<name>A0A8J2NT57_9HEXA</name>
<organism evidence="1 2">
    <name type="scientific">Allacma fusca</name>
    <dbReference type="NCBI Taxonomy" id="39272"/>
    <lineage>
        <taxon>Eukaryota</taxon>
        <taxon>Metazoa</taxon>
        <taxon>Ecdysozoa</taxon>
        <taxon>Arthropoda</taxon>
        <taxon>Hexapoda</taxon>
        <taxon>Collembola</taxon>
        <taxon>Symphypleona</taxon>
        <taxon>Sminthuridae</taxon>
        <taxon>Allacma</taxon>
    </lineage>
</organism>
<accession>A0A8J2NT57</accession>
<keyword evidence="2" id="KW-1185">Reference proteome</keyword>
<protein>
    <submittedName>
        <fullName evidence="1">Uncharacterized protein</fullName>
    </submittedName>
</protein>
<evidence type="ECO:0000313" key="1">
    <source>
        <dbReference type="EMBL" id="CAG7717437.1"/>
    </source>
</evidence>
<comment type="caution">
    <text evidence="1">The sequence shown here is derived from an EMBL/GenBank/DDBJ whole genome shotgun (WGS) entry which is preliminary data.</text>
</comment>
<gene>
    <name evidence="1" type="ORF">AFUS01_LOCUS6896</name>
</gene>